<dbReference type="AlphaFoldDB" id="R9PRG6"/>
<keyword evidence="4" id="KW-0697">Rotamase</keyword>
<evidence type="ECO:0000256" key="4">
    <source>
        <dbReference type="ARBA" id="ARBA00023110"/>
    </source>
</evidence>
<comment type="caution">
    <text evidence="6">The sequence shown here is derived from an EMBL/GenBank/DDBJ whole genome shotgun (WGS) entry which is preliminary data.</text>
</comment>
<name>R9PRG6_AGAAL</name>
<dbReference type="PANTHER" id="PTHR47245:SF2">
    <property type="entry name" value="PEPTIDYL-PROLYL CIS-TRANS ISOMERASE HP_0175-RELATED"/>
    <property type="match status" value="1"/>
</dbReference>
<dbReference type="EC" id="5.2.1.8" evidence="3"/>
<feature type="domain" description="PpiC" evidence="5">
    <location>
        <begin position="112"/>
        <end position="234"/>
    </location>
</feature>
<keyword evidence="4" id="KW-0413">Isomerase</keyword>
<dbReference type="PANTHER" id="PTHR47245">
    <property type="entry name" value="PEPTIDYLPROLYL ISOMERASE"/>
    <property type="match status" value="1"/>
</dbReference>
<comment type="catalytic activity">
    <reaction evidence="1">
        <text>[protein]-peptidylproline (omega=180) = [protein]-peptidylproline (omega=0)</text>
        <dbReference type="Rhea" id="RHEA:16237"/>
        <dbReference type="Rhea" id="RHEA-COMP:10747"/>
        <dbReference type="Rhea" id="RHEA-COMP:10748"/>
        <dbReference type="ChEBI" id="CHEBI:83833"/>
        <dbReference type="ChEBI" id="CHEBI:83834"/>
        <dbReference type="EC" id="5.2.1.8"/>
    </reaction>
</comment>
<evidence type="ECO:0000256" key="3">
    <source>
        <dbReference type="ARBA" id="ARBA00013194"/>
    </source>
</evidence>
<dbReference type="RefSeq" id="WP_016400484.1">
    <property type="nucleotide sequence ID" value="NZ_BARX01000003.1"/>
</dbReference>
<evidence type="ECO:0000313" key="7">
    <source>
        <dbReference type="Proteomes" id="UP000014461"/>
    </source>
</evidence>
<dbReference type="GO" id="GO:0003755">
    <property type="term" value="F:peptidyl-prolyl cis-trans isomerase activity"/>
    <property type="evidence" value="ECO:0007669"/>
    <property type="project" value="UniProtKB-KW"/>
</dbReference>
<evidence type="ECO:0000313" key="6">
    <source>
        <dbReference type="EMBL" id="GAD00716.1"/>
    </source>
</evidence>
<evidence type="ECO:0000256" key="1">
    <source>
        <dbReference type="ARBA" id="ARBA00000971"/>
    </source>
</evidence>
<keyword evidence="7" id="KW-1185">Reference proteome</keyword>
<dbReference type="STRING" id="1331007.AALB_0796"/>
<comment type="similarity">
    <text evidence="2">Belongs to the PpiC/parvulin rotamase family.</text>
</comment>
<dbReference type="EMBL" id="BARX01000003">
    <property type="protein sequence ID" value="GAD00716.1"/>
    <property type="molecule type" value="Genomic_DNA"/>
</dbReference>
<reference evidence="6" key="1">
    <citation type="journal article" date="2013" name="Genome Announc.">
        <title>Draft Genome Sequence of Agarivorans albus Strain MKT 106T, an Agarolytic Marine Bacterium.</title>
        <authorList>
            <person name="Yasuike M."/>
            <person name="Nakamura Y."/>
            <person name="Kai W."/>
            <person name="Fujiwara A."/>
            <person name="Fukui Y."/>
            <person name="Satomi M."/>
            <person name="Sano M."/>
        </authorList>
    </citation>
    <scope>NUCLEOTIDE SEQUENCE [LARGE SCALE GENOMIC DNA]</scope>
</reference>
<dbReference type="InterPro" id="IPR000297">
    <property type="entry name" value="PPIase_PpiC"/>
</dbReference>
<dbReference type="SUPFAM" id="SSF109998">
    <property type="entry name" value="Triger factor/SurA peptide-binding domain-like"/>
    <property type="match status" value="1"/>
</dbReference>
<dbReference type="Proteomes" id="UP000014461">
    <property type="component" value="Unassembled WGS sequence"/>
</dbReference>
<proteinExistence type="inferred from homology"/>
<protein>
    <recommendedName>
        <fullName evidence="3">peptidylprolyl isomerase</fullName>
        <ecNumber evidence="3">5.2.1.8</ecNumber>
    </recommendedName>
</protein>
<evidence type="ECO:0000256" key="2">
    <source>
        <dbReference type="ARBA" id="ARBA00007656"/>
    </source>
</evidence>
<evidence type="ECO:0000259" key="5">
    <source>
        <dbReference type="Pfam" id="PF13145"/>
    </source>
</evidence>
<dbReference type="Pfam" id="PF13145">
    <property type="entry name" value="Rotamase_2"/>
    <property type="match status" value="1"/>
</dbReference>
<organism evidence="6 7">
    <name type="scientific">Agarivorans albus MKT 106</name>
    <dbReference type="NCBI Taxonomy" id="1331007"/>
    <lineage>
        <taxon>Bacteria</taxon>
        <taxon>Pseudomonadati</taxon>
        <taxon>Pseudomonadota</taxon>
        <taxon>Gammaproteobacteria</taxon>
        <taxon>Alteromonadales</taxon>
        <taxon>Alteromonadaceae</taxon>
        <taxon>Agarivorans</taxon>
    </lineage>
</organism>
<gene>
    <name evidence="6" type="ORF">AALB_0796</name>
</gene>
<dbReference type="InterPro" id="IPR050245">
    <property type="entry name" value="PrsA_foldase"/>
</dbReference>
<sequence length="269" mass="30963">MDMKHAFLKEPLLHFLFLGGLIFLADALLASDRKEQIFVDQSSIDYLVKQQERLSLRTYSDEDIEQLIAAYIEDEILYREAYKRGLNQGDTRMRRNMILKLRGLMIAKVKEPSEAQLKDFYQNNLERYTGPEQFQVDHVYFKDESSVSTGLLDELNQGADFRSLSESYFQTYGQSSINSPRSELASLFGEQASRYIVETDSDHWMGPFSSAQGIHFVKRSGITPPKVAAFEQVAPYLPMDWQAAEARKLIDAELDSVRENYSIVVERTQ</sequence>
<dbReference type="InterPro" id="IPR027304">
    <property type="entry name" value="Trigger_fact/SurA_dom_sf"/>
</dbReference>
<accession>R9PRG6</accession>